<evidence type="ECO:0000256" key="11">
    <source>
        <dbReference type="ARBA" id="ARBA00023136"/>
    </source>
</evidence>
<dbReference type="Gene3D" id="1.25.40.40">
    <property type="entry name" value="Cytochrome c oxidase, subunit Va/VI"/>
    <property type="match status" value="1"/>
</dbReference>
<dbReference type="EMBL" id="KF863465">
    <property type="protein sequence ID" value="AHL43236.1"/>
    <property type="molecule type" value="Genomic_DNA"/>
</dbReference>
<keyword evidence="11 13" id="KW-0472">Membrane</keyword>
<keyword evidence="6 13" id="KW-0479">Metal-binding</keyword>
<evidence type="ECO:0000313" key="26">
    <source>
        <dbReference type="EMBL" id="AHL43238.1"/>
    </source>
</evidence>
<dbReference type="PANTHER" id="PTHR14200">
    <property type="entry name" value="CYTOCHROME C OXIDASE POLYPEPTIDE"/>
    <property type="match status" value="1"/>
</dbReference>
<evidence type="ECO:0000256" key="8">
    <source>
        <dbReference type="ARBA" id="ARBA00022946"/>
    </source>
</evidence>
<dbReference type="SUPFAM" id="SSF48479">
    <property type="entry name" value="Cytochrome c oxidase subunit E"/>
    <property type="match status" value="1"/>
</dbReference>
<dbReference type="EMBL" id="KF863467">
    <property type="protein sequence ID" value="AHL43238.1"/>
    <property type="molecule type" value="Genomic_DNA"/>
</dbReference>
<evidence type="ECO:0000313" key="22">
    <source>
        <dbReference type="EMBL" id="AHL43234.1"/>
    </source>
</evidence>
<dbReference type="UniPathway" id="UPA00705"/>
<comment type="pathway">
    <text evidence="2 13">Energy metabolism; oxidative phosphorylation.</text>
</comment>
<evidence type="ECO:0000313" key="16">
    <source>
        <dbReference type="EMBL" id="AHL43228.1"/>
    </source>
</evidence>
<dbReference type="EMBL" id="KF863466">
    <property type="protein sequence ID" value="AHL43237.1"/>
    <property type="molecule type" value="Genomic_DNA"/>
</dbReference>
<dbReference type="InterPro" id="IPR003204">
    <property type="entry name" value="Cyt_c_oxidase_su5A/6"/>
</dbReference>
<evidence type="ECO:0000313" key="15">
    <source>
        <dbReference type="EMBL" id="AHL43227.1"/>
    </source>
</evidence>
<dbReference type="EMBL" id="KF863457">
    <property type="protein sequence ID" value="AHL43228.1"/>
    <property type="molecule type" value="Genomic_DNA"/>
</dbReference>
<comment type="subunit">
    <text evidence="13">Component of the cytochrome c oxidase (complex IV, CIV), a multisubunit enzyme composed of a catalytic core of 3 subunits and several supernumerary subunits. The complex exists as a monomer or a dimer and forms supercomplexes (SCs) in the inner mitochondrial membrane with ubiquinol-cytochrome c oxidoreductase (cytochrome b-c1 complex, complex III, CIII).</text>
</comment>
<evidence type="ECO:0000256" key="13">
    <source>
        <dbReference type="RuleBase" id="RU368103"/>
    </source>
</evidence>
<dbReference type="GO" id="GO:0045277">
    <property type="term" value="C:respiratory chain complex IV"/>
    <property type="evidence" value="ECO:0007669"/>
    <property type="project" value="UniProtKB-UniRule"/>
</dbReference>
<dbReference type="InterPro" id="IPR036545">
    <property type="entry name" value="Cyt_c_oxidase_su5A/6_sf"/>
</dbReference>
<keyword evidence="8 13" id="KW-0809">Transit peptide</keyword>
<protein>
    <recommendedName>
        <fullName evidence="4 13">Cytochrome c oxidase subunit 5A, mitochondrial</fullName>
    </recommendedName>
    <alternativeName>
        <fullName evidence="12 13">Cytochrome c oxidase polypeptide Va</fullName>
    </alternativeName>
</protein>
<evidence type="ECO:0000313" key="19">
    <source>
        <dbReference type="EMBL" id="AHL43231.1"/>
    </source>
</evidence>
<dbReference type="EMBL" id="KF863456">
    <property type="protein sequence ID" value="AHL43227.1"/>
    <property type="molecule type" value="Genomic_DNA"/>
</dbReference>
<keyword evidence="7 13" id="KW-0999">Mitochondrion inner membrane</keyword>
<dbReference type="CTD" id="9377"/>
<evidence type="ECO:0000313" key="23">
    <source>
        <dbReference type="EMBL" id="AHL43235.1"/>
    </source>
</evidence>
<reference evidence="17" key="1">
    <citation type="submission" date="2013-11" db="EMBL/GenBank/DDBJ databases">
        <title>Cyto-nuclear co-introgression in the sister species Drosophila yakuba and D. santomea.</title>
        <authorList>
            <person name="Beck E.A."/>
            <person name="Thompson A.C."/>
            <person name="Sharbrough J."/>
            <person name="Brud E."/>
            <person name="Llopart A."/>
        </authorList>
    </citation>
    <scope>NUCLEOTIDE SEQUENCE</scope>
    <source>
        <strain evidence="14">S01</strain>
        <strain evidence="15">S02</strain>
        <strain evidence="16">S03</strain>
        <strain evidence="17">S04</strain>
        <strain evidence="18">S05</strain>
        <strain evidence="19">S06</strain>
        <strain evidence="20">S07</strain>
        <strain evidence="21">S08</strain>
        <strain evidence="22">S09</strain>
        <strain evidence="23">S10</strain>
        <strain evidence="24">S11</strain>
        <strain evidence="25">S12</strain>
        <strain evidence="26">S13</strain>
        <strain evidence="27">S14</strain>
    </source>
</reference>
<evidence type="ECO:0000313" key="25">
    <source>
        <dbReference type="EMBL" id="AHL43237.1"/>
    </source>
</evidence>
<dbReference type="EMBL" id="KF863462">
    <property type="protein sequence ID" value="AHL43233.1"/>
    <property type="molecule type" value="Genomic_DNA"/>
</dbReference>
<dbReference type="FunFam" id="1.25.40.40:FF:000003">
    <property type="entry name" value="Cytochrome c oxidase subunit 5A, mitochondrial"/>
    <property type="match status" value="1"/>
</dbReference>
<comment type="similarity">
    <text evidence="3 13">Belongs to the cytochrome c oxidase subunit 5A family.</text>
</comment>
<dbReference type="EMBL" id="KF863461">
    <property type="protein sequence ID" value="AHL43232.1"/>
    <property type="molecule type" value="Genomic_DNA"/>
</dbReference>
<name>A0A023JNL9_DROSN</name>
<evidence type="ECO:0000256" key="7">
    <source>
        <dbReference type="ARBA" id="ARBA00022792"/>
    </source>
</evidence>
<evidence type="ECO:0000313" key="17">
    <source>
        <dbReference type="EMBL" id="AHL43229.1"/>
    </source>
</evidence>
<dbReference type="GO" id="GO:0005743">
    <property type="term" value="C:mitochondrial inner membrane"/>
    <property type="evidence" value="ECO:0007669"/>
    <property type="project" value="UniProtKB-SubCell"/>
</dbReference>
<dbReference type="EMBL" id="KF863458">
    <property type="protein sequence ID" value="AHL43229.1"/>
    <property type="molecule type" value="Genomic_DNA"/>
</dbReference>
<evidence type="ECO:0000313" key="14">
    <source>
        <dbReference type="EMBL" id="AHL43226.1"/>
    </source>
</evidence>
<dbReference type="AlphaFoldDB" id="A0A023JNL9"/>
<evidence type="ECO:0000313" key="27">
    <source>
        <dbReference type="EMBL" id="AHL43239.1"/>
    </source>
</evidence>
<dbReference type="GO" id="GO:0006123">
    <property type="term" value="P:mitochondrial electron transport, cytochrome c to oxygen"/>
    <property type="evidence" value="ECO:0007669"/>
    <property type="project" value="UniProtKB-UniRule"/>
</dbReference>
<comment type="subcellular location">
    <subcellularLocation>
        <location evidence="1 13">Mitochondrion inner membrane</location>
        <topology evidence="1 13">Peripheral membrane protein</topology>
        <orientation evidence="1 13">Matrix side</orientation>
    </subcellularLocation>
</comment>
<evidence type="ECO:0000256" key="6">
    <source>
        <dbReference type="ARBA" id="ARBA00022723"/>
    </source>
</evidence>
<organism evidence="17">
    <name type="scientific">Drosophila santomea</name>
    <name type="common">Fruit fly</name>
    <dbReference type="NCBI Taxonomy" id="129105"/>
    <lineage>
        <taxon>Eukaryota</taxon>
        <taxon>Metazoa</taxon>
        <taxon>Ecdysozoa</taxon>
        <taxon>Arthropoda</taxon>
        <taxon>Hexapoda</taxon>
        <taxon>Insecta</taxon>
        <taxon>Pterygota</taxon>
        <taxon>Neoptera</taxon>
        <taxon>Endopterygota</taxon>
        <taxon>Diptera</taxon>
        <taxon>Brachycera</taxon>
        <taxon>Muscomorpha</taxon>
        <taxon>Ephydroidea</taxon>
        <taxon>Drosophilidae</taxon>
        <taxon>Drosophila</taxon>
        <taxon>Sophophora</taxon>
    </lineage>
</organism>
<evidence type="ECO:0000256" key="9">
    <source>
        <dbReference type="ARBA" id="ARBA00023004"/>
    </source>
</evidence>
<comment type="function">
    <text evidence="13">Component of the cytochrome c oxidase, the last enzyme in the mitochondrial electron transport chain which drives oxidative phosphorylation. The respiratory chain contains 3 multisubunit complexes succinate dehydrogenase (complex II, CII), ubiquinol-cytochrome c oxidoreductase (cytochrome b-c1 complex, complex III, CIII) and cytochrome c oxidase (complex IV, CIV), that cooperate to transfer electrons derived from NADH and succinate to molecular oxygen, creating an electrochemical gradient over the inner membrane that drives transmembrane transport and the ATP synthase. Cytochrome c oxidase is the component of the respiratory chain that catalyzes the reduction of oxygen to water. Electrons originating from reduced cytochrome c in the intermembrane space (IMS) are transferred via the dinuclear copper A center (CU(A)) of subunit 2 and heme A of subunit 1 to the active site in subunit 1, a binuclear center (BNC) formed by heme A3 and copper B (CU(B)). The BNC reduces molecular oxygen to 2 water molecules using 4 electrons from cytochrome c in the IMS and 4 protons from the mitochondrial matrix.</text>
</comment>
<evidence type="ECO:0000256" key="4">
    <source>
        <dbReference type="ARBA" id="ARBA00021968"/>
    </source>
</evidence>
<dbReference type="RefSeq" id="XP_039491449.1">
    <property type="nucleotide sequence ID" value="XM_039635515.1"/>
</dbReference>
<dbReference type="EMBL" id="KF863460">
    <property type="protein sequence ID" value="AHL43231.1"/>
    <property type="molecule type" value="Genomic_DNA"/>
</dbReference>
<dbReference type="EMBL" id="KF863468">
    <property type="protein sequence ID" value="AHL43239.1"/>
    <property type="molecule type" value="Genomic_DNA"/>
</dbReference>
<accession>A0A023JNL9</accession>
<evidence type="ECO:0000256" key="3">
    <source>
        <dbReference type="ARBA" id="ARBA00007972"/>
    </source>
</evidence>
<dbReference type="GeneID" id="120451649"/>
<dbReference type="PANTHER" id="PTHR14200:SF11">
    <property type="entry name" value="CYTOCHROME C OXIDASE SUBUNIT 5A, MITOCHONDRIAL"/>
    <property type="match status" value="1"/>
</dbReference>
<proteinExistence type="inferred from homology"/>
<keyword evidence="5 13" id="KW-0349">Heme</keyword>
<dbReference type="EMBL" id="KF863463">
    <property type="protein sequence ID" value="AHL43234.1"/>
    <property type="molecule type" value="Genomic_DNA"/>
</dbReference>
<evidence type="ECO:0000256" key="5">
    <source>
        <dbReference type="ARBA" id="ARBA00022617"/>
    </source>
</evidence>
<dbReference type="EMBL" id="KF863459">
    <property type="protein sequence ID" value="AHL43230.1"/>
    <property type="molecule type" value="Genomic_DNA"/>
</dbReference>
<dbReference type="GO" id="GO:0046872">
    <property type="term" value="F:metal ion binding"/>
    <property type="evidence" value="ECO:0007669"/>
    <property type="project" value="UniProtKB-UniRule"/>
</dbReference>
<evidence type="ECO:0000313" key="21">
    <source>
        <dbReference type="EMBL" id="AHL43233.1"/>
    </source>
</evidence>
<dbReference type="SMR" id="A0A023JNL9"/>
<dbReference type="EMBL" id="KF863455">
    <property type="protein sequence ID" value="AHL43226.1"/>
    <property type="molecule type" value="Genomic_DNA"/>
</dbReference>
<dbReference type="EMBL" id="KF863464">
    <property type="protein sequence ID" value="AHL43235.1"/>
    <property type="molecule type" value="Genomic_DNA"/>
</dbReference>
<evidence type="ECO:0000256" key="12">
    <source>
        <dbReference type="ARBA" id="ARBA00031049"/>
    </source>
</evidence>
<evidence type="ECO:0000256" key="10">
    <source>
        <dbReference type="ARBA" id="ARBA00023128"/>
    </source>
</evidence>
<keyword evidence="10 13" id="KW-0496">Mitochondrion</keyword>
<dbReference type="Pfam" id="PF02284">
    <property type="entry name" value="COX5A"/>
    <property type="match status" value="1"/>
</dbReference>
<evidence type="ECO:0000313" key="18">
    <source>
        <dbReference type="EMBL" id="AHL43230.1"/>
    </source>
</evidence>
<sequence length="149" mass="16622">MLSITARNLASALRSSLVGTSSRVAAVRCLHGTEESAEEFDKRYEKYFSREGIDGWEIRKGMNDLLGMDLVPSPKIIEAGLRASRRVNDIALAIRWLEGCKDKCGDQKATLYPYLLEKITPTLQELGIPTIEELGYDKPELALKSVYDA</sequence>
<evidence type="ECO:0000313" key="20">
    <source>
        <dbReference type="EMBL" id="AHL43232.1"/>
    </source>
</evidence>
<evidence type="ECO:0000256" key="1">
    <source>
        <dbReference type="ARBA" id="ARBA00004443"/>
    </source>
</evidence>
<evidence type="ECO:0000313" key="24">
    <source>
        <dbReference type="EMBL" id="AHL43236.1"/>
    </source>
</evidence>
<evidence type="ECO:0000256" key="2">
    <source>
        <dbReference type="ARBA" id="ARBA00004673"/>
    </source>
</evidence>
<keyword evidence="9 13" id="KW-0408">Iron</keyword>
<dbReference type="CDD" id="cd00923">
    <property type="entry name" value="Cyt_c_Oxidase_Va"/>
    <property type="match status" value="1"/>
</dbReference>